<gene>
    <name evidence="1" type="ORF">DILT_LOCUS16243</name>
</gene>
<keyword evidence="2" id="KW-1185">Reference proteome</keyword>
<protein>
    <submittedName>
        <fullName evidence="1">Uncharacterized protein</fullName>
    </submittedName>
</protein>
<organism evidence="1 2">
    <name type="scientific">Dibothriocephalus latus</name>
    <name type="common">Fish tapeworm</name>
    <name type="synonym">Diphyllobothrium latum</name>
    <dbReference type="NCBI Taxonomy" id="60516"/>
    <lineage>
        <taxon>Eukaryota</taxon>
        <taxon>Metazoa</taxon>
        <taxon>Spiralia</taxon>
        <taxon>Lophotrochozoa</taxon>
        <taxon>Platyhelminthes</taxon>
        <taxon>Cestoda</taxon>
        <taxon>Eucestoda</taxon>
        <taxon>Diphyllobothriidea</taxon>
        <taxon>Diphyllobothriidae</taxon>
        <taxon>Dibothriocephalus</taxon>
    </lineage>
</organism>
<evidence type="ECO:0000313" key="2">
    <source>
        <dbReference type="Proteomes" id="UP000281553"/>
    </source>
</evidence>
<name>A0A3P7NCZ8_DIBLA</name>
<dbReference type="AlphaFoldDB" id="A0A3P7NCZ8"/>
<dbReference type="Proteomes" id="UP000281553">
    <property type="component" value="Unassembled WGS sequence"/>
</dbReference>
<sequence length="127" mass="13883">MSTPQTSACALKPLLFFDNLVSYFLQVDLVMGLTSSCTEAAKRSGCRPIVESAHPRFQMGLYLVAATGGNELVLGAHHLTKGVEWGTPTAANRLWANLAAFSPRWNCVCLRDRLPEVSVCNSRLMIN</sequence>
<accession>A0A3P7NCZ8</accession>
<dbReference type="EMBL" id="UYRU01083781">
    <property type="protein sequence ID" value="VDN33458.1"/>
    <property type="molecule type" value="Genomic_DNA"/>
</dbReference>
<reference evidence="1 2" key="1">
    <citation type="submission" date="2018-11" db="EMBL/GenBank/DDBJ databases">
        <authorList>
            <consortium name="Pathogen Informatics"/>
        </authorList>
    </citation>
    <scope>NUCLEOTIDE SEQUENCE [LARGE SCALE GENOMIC DNA]</scope>
</reference>
<proteinExistence type="predicted"/>
<evidence type="ECO:0000313" key="1">
    <source>
        <dbReference type="EMBL" id="VDN33458.1"/>
    </source>
</evidence>